<dbReference type="EMBL" id="CP001574">
    <property type="protein sequence ID" value="ACO68942.1"/>
    <property type="molecule type" value="Genomic_DNA"/>
</dbReference>
<organism evidence="1 2">
    <name type="scientific">Micromonas commoda (strain RCC299 / NOUM17 / CCMP2709)</name>
    <name type="common">Picoplanktonic green alga</name>
    <dbReference type="NCBI Taxonomy" id="296587"/>
    <lineage>
        <taxon>Eukaryota</taxon>
        <taxon>Viridiplantae</taxon>
        <taxon>Chlorophyta</taxon>
        <taxon>Mamiellophyceae</taxon>
        <taxon>Mamiellales</taxon>
        <taxon>Mamiellaceae</taxon>
        <taxon>Micromonas</taxon>
    </lineage>
</organism>
<protein>
    <submittedName>
        <fullName evidence="1">Uncharacterized protein</fullName>
    </submittedName>
</protein>
<dbReference type="Proteomes" id="UP000002009">
    <property type="component" value="Chromosome 1"/>
</dbReference>
<reference evidence="1 2" key="1">
    <citation type="journal article" date="2009" name="Science">
        <title>Green evolution and dynamic adaptations revealed by genomes of the marine picoeukaryotes Micromonas.</title>
        <authorList>
            <person name="Worden A.Z."/>
            <person name="Lee J.H."/>
            <person name="Mock T."/>
            <person name="Rouze P."/>
            <person name="Simmons M.P."/>
            <person name="Aerts A.L."/>
            <person name="Allen A.E."/>
            <person name="Cuvelier M.L."/>
            <person name="Derelle E."/>
            <person name="Everett M.V."/>
            <person name="Foulon E."/>
            <person name="Grimwood J."/>
            <person name="Gundlach H."/>
            <person name="Henrissat B."/>
            <person name="Napoli C."/>
            <person name="McDonald S.M."/>
            <person name="Parker M.S."/>
            <person name="Rombauts S."/>
            <person name="Salamov A."/>
            <person name="Von Dassow P."/>
            <person name="Badger J.H."/>
            <person name="Coutinho P.M."/>
            <person name="Demir E."/>
            <person name="Dubchak I."/>
            <person name="Gentemann C."/>
            <person name="Eikrem W."/>
            <person name="Gready J.E."/>
            <person name="John U."/>
            <person name="Lanier W."/>
            <person name="Lindquist E.A."/>
            <person name="Lucas S."/>
            <person name="Mayer K.F."/>
            <person name="Moreau H."/>
            <person name="Not F."/>
            <person name="Otillar R."/>
            <person name="Panaud O."/>
            <person name="Pangilinan J."/>
            <person name="Paulsen I."/>
            <person name="Piegu B."/>
            <person name="Poliakov A."/>
            <person name="Robbens S."/>
            <person name="Schmutz J."/>
            <person name="Toulza E."/>
            <person name="Wyss T."/>
            <person name="Zelensky A."/>
            <person name="Zhou K."/>
            <person name="Armbrust E.V."/>
            <person name="Bhattacharya D."/>
            <person name="Goodenough U.W."/>
            <person name="Van de Peer Y."/>
            <person name="Grigoriev I.V."/>
        </authorList>
    </citation>
    <scope>NUCLEOTIDE SEQUENCE [LARGE SCALE GENOMIC DNA]</scope>
    <source>
        <strain evidence="2">RCC299 / NOUM17</strain>
    </source>
</reference>
<sequence>MAVLRRSACSLTISYTAAYISHNPSPQRPAARASLVARVGASPAEGAVEAEGARAPPPERVVVPISAQRTVCVPWHRSASVHRFPRQ</sequence>
<dbReference type="GeneID" id="8250603"/>
<dbReference type="RefSeq" id="XP_002507684.1">
    <property type="nucleotide sequence ID" value="XM_002507638.1"/>
</dbReference>
<dbReference type="KEGG" id="mis:MICPUN_107591"/>
<dbReference type="AlphaFoldDB" id="C1FED4"/>
<dbReference type="InParanoid" id="C1FED4"/>
<evidence type="ECO:0000313" key="2">
    <source>
        <dbReference type="Proteomes" id="UP000002009"/>
    </source>
</evidence>
<gene>
    <name evidence="1" type="ORF">MICPUN_107591</name>
</gene>
<keyword evidence="2" id="KW-1185">Reference proteome</keyword>
<name>C1FED4_MICCC</name>
<proteinExistence type="predicted"/>
<evidence type="ECO:0000313" key="1">
    <source>
        <dbReference type="EMBL" id="ACO68942.1"/>
    </source>
</evidence>
<accession>C1FED4</accession>